<keyword evidence="1" id="KW-0472">Membrane</keyword>
<organism evidence="2">
    <name type="scientific">Loxocephala perpunctata</name>
    <dbReference type="NCBI Taxonomy" id="2851908"/>
    <lineage>
        <taxon>Eukaryota</taxon>
        <taxon>Metazoa</taxon>
        <taxon>Ecdysozoa</taxon>
        <taxon>Arthropoda</taxon>
        <taxon>Hexapoda</taxon>
        <taxon>Insecta</taxon>
        <taxon>Pterygota</taxon>
        <taxon>Neoptera</taxon>
        <taxon>Paraneoptera</taxon>
        <taxon>Hemiptera</taxon>
        <taxon>Auchenorrhyncha</taxon>
        <taxon>Fulgoroidea</taxon>
        <taxon>Eurybrachidae</taxon>
        <taxon>Loxocephala</taxon>
    </lineage>
</organism>
<proteinExistence type="predicted"/>
<reference evidence="2" key="1">
    <citation type="submission" date="2021-03" db="EMBL/GenBank/DDBJ databases">
        <authorList>
            <person name="Xu Y."/>
        </authorList>
    </citation>
    <scope>NUCLEOTIDE SEQUENCE</scope>
</reference>
<sequence length="50" mass="6233">MPQMSPIMWTIILIITNMLIFQMNSMNMYNSFKMKKKTKIKKMFKLNWKW</sequence>
<accession>A0A8F3FPU0</accession>
<keyword evidence="1" id="KW-1133">Transmembrane helix</keyword>
<gene>
    <name evidence="2" type="primary">ATP8</name>
</gene>
<geneLocation type="mitochondrion" evidence="2"/>
<keyword evidence="2" id="KW-0496">Mitochondrion</keyword>
<evidence type="ECO:0000313" key="2">
    <source>
        <dbReference type="EMBL" id="QWZ47759.1"/>
    </source>
</evidence>
<keyword evidence="1" id="KW-0812">Transmembrane</keyword>
<dbReference type="EMBL" id="MW848343">
    <property type="protein sequence ID" value="QWZ47759.1"/>
    <property type="molecule type" value="Genomic_DNA"/>
</dbReference>
<dbReference type="AlphaFoldDB" id="A0A8F3FPU0"/>
<feature type="transmembrane region" description="Helical" evidence="1">
    <location>
        <begin position="6"/>
        <end position="29"/>
    </location>
</feature>
<evidence type="ECO:0000256" key="1">
    <source>
        <dbReference type="SAM" id="Phobius"/>
    </source>
</evidence>
<protein>
    <submittedName>
        <fullName evidence="2">ATP synthase F0 subunit 8</fullName>
    </submittedName>
</protein>
<name>A0A8F3FPU0_9HEMI</name>